<feature type="compositionally biased region" description="Basic and acidic residues" evidence="1">
    <location>
        <begin position="27"/>
        <end position="43"/>
    </location>
</feature>
<dbReference type="RefSeq" id="XP_007724198.1">
    <property type="nucleotide sequence ID" value="XM_007726008.1"/>
</dbReference>
<dbReference type="EMBL" id="AMWN01000004">
    <property type="protein sequence ID" value="EXJ88192.1"/>
    <property type="molecule type" value="Genomic_DNA"/>
</dbReference>
<feature type="compositionally biased region" description="Basic residues" evidence="1">
    <location>
        <begin position="14"/>
        <end position="26"/>
    </location>
</feature>
<comment type="caution">
    <text evidence="2">The sequence shown here is derived from an EMBL/GenBank/DDBJ whole genome shotgun (WGS) entry which is preliminary data.</text>
</comment>
<gene>
    <name evidence="2" type="ORF">A1O1_05122</name>
</gene>
<dbReference type="PANTHER" id="PTHR42100">
    <property type="entry name" value="OXIDOREDUCTASE 178 KDA SUBUNIT, PUTATIVE (AFU_ORTHOLOGUE AFUA_8G04320)-RELATED"/>
    <property type="match status" value="1"/>
</dbReference>
<dbReference type="STRING" id="1182541.W9Y5T3"/>
<evidence type="ECO:0000313" key="2">
    <source>
        <dbReference type="EMBL" id="EXJ88192.1"/>
    </source>
</evidence>
<dbReference type="GO" id="GO:0005739">
    <property type="term" value="C:mitochondrion"/>
    <property type="evidence" value="ECO:0007669"/>
    <property type="project" value="InterPro"/>
</dbReference>
<accession>W9Y5T3</accession>
<dbReference type="OrthoDB" id="2120038at2759"/>
<dbReference type="InterPro" id="IPR034444">
    <property type="entry name" value="Nuo17.8"/>
</dbReference>
<name>W9Y5T3_9EURO</name>
<dbReference type="AlphaFoldDB" id="W9Y5T3"/>
<dbReference type="Proteomes" id="UP000019484">
    <property type="component" value="Unassembled WGS sequence"/>
</dbReference>
<organism evidence="2 3">
    <name type="scientific">Capronia coronata CBS 617.96</name>
    <dbReference type="NCBI Taxonomy" id="1182541"/>
    <lineage>
        <taxon>Eukaryota</taxon>
        <taxon>Fungi</taxon>
        <taxon>Dikarya</taxon>
        <taxon>Ascomycota</taxon>
        <taxon>Pezizomycotina</taxon>
        <taxon>Eurotiomycetes</taxon>
        <taxon>Chaetothyriomycetidae</taxon>
        <taxon>Chaetothyriales</taxon>
        <taxon>Herpotrichiellaceae</taxon>
        <taxon>Capronia</taxon>
    </lineage>
</organism>
<dbReference type="HOGENOM" id="CLU_095735_1_1_1"/>
<dbReference type="PANTHER" id="PTHR42100:SF1">
    <property type="entry name" value="OXIDOREDUCTASE 178 KDA SUBUNIT, PUTATIVE (AFU_ORTHOLOGUE AFUA_8G04320)-RELATED"/>
    <property type="match status" value="1"/>
</dbReference>
<proteinExistence type="predicted"/>
<sequence>MSFVSRGARVAARPLRRSIRHQPRRYAGHEAGHDHGHGHDAHPGESALHVDAGPSTESFGKGFYITIAAVPLVILWSYVASSPGDNALIRIVKKWEARREEDQRANILHTTIMEQAAADRQLFSSSPRDESGSPLRMPETMNFGSPFNVSAGNGTADMSELVKFYQERDRKAEVERLQRLKKNNGVSIYD</sequence>
<dbReference type="eggNOG" id="ENOG502S7GA">
    <property type="taxonomic scope" value="Eukaryota"/>
</dbReference>
<dbReference type="GeneID" id="19159997"/>
<protein>
    <submittedName>
        <fullName evidence="2">Uncharacterized protein</fullName>
    </submittedName>
</protein>
<feature type="region of interest" description="Disordered" evidence="1">
    <location>
        <begin position="14"/>
        <end position="52"/>
    </location>
</feature>
<evidence type="ECO:0000313" key="3">
    <source>
        <dbReference type="Proteomes" id="UP000019484"/>
    </source>
</evidence>
<reference evidence="2 3" key="1">
    <citation type="submission" date="2013-03" db="EMBL/GenBank/DDBJ databases">
        <title>The Genome Sequence of Capronia coronata CBS 617.96.</title>
        <authorList>
            <consortium name="The Broad Institute Genomics Platform"/>
            <person name="Cuomo C."/>
            <person name="de Hoog S."/>
            <person name="Gorbushina A."/>
            <person name="Walker B."/>
            <person name="Young S.K."/>
            <person name="Zeng Q."/>
            <person name="Gargeya S."/>
            <person name="Fitzgerald M."/>
            <person name="Haas B."/>
            <person name="Abouelleil A."/>
            <person name="Allen A.W."/>
            <person name="Alvarado L."/>
            <person name="Arachchi H.M."/>
            <person name="Berlin A.M."/>
            <person name="Chapman S.B."/>
            <person name="Gainer-Dewar J."/>
            <person name="Goldberg J."/>
            <person name="Griggs A."/>
            <person name="Gujja S."/>
            <person name="Hansen M."/>
            <person name="Howarth C."/>
            <person name="Imamovic A."/>
            <person name="Ireland A."/>
            <person name="Larimer J."/>
            <person name="McCowan C."/>
            <person name="Murphy C."/>
            <person name="Pearson M."/>
            <person name="Poon T.W."/>
            <person name="Priest M."/>
            <person name="Roberts A."/>
            <person name="Saif S."/>
            <person name="Shea T."/>
            <person name="Sisk P."/>
            <person name="Sykes S."/>
            <person name="Wortman J."/>
            <person name="Nusbaum C."/>
            <person name="Birren B."/>
        </authorList>
    </citation>
    <scope>NUCLEOTIDE SEQUENCE [LARGE SCALE GENOMIC DNA]</scope>
    <source>
        <strain evidence="2 3">CBS 617.96</strain>
    </source>
</reference>
<evidence type="ECO:0000256" key="1">
    <source>
        <dbReference type="SAM" id="MobiDB-lite"/>
    </source>
</evidence>
<keyword evidence="3" id="KW-1185">Reference proteome</keyword>